<protein>
    <recommendedName>
        <fullName evidence="4">Polyphosphate kinase-2-related domain-containing protein</fullName>
    </recommendedName>
</protein>
<dbReference type="PANTHER" id="PTHR34383:SF3">
    <property type="entry name" value="POLYPHOSPHATE:AMP PHOSPHOTRANSFERASE"/>
    <property type="match status" value="1"/>
</dbReference>
<dbReference type="STRING" id="290317.Cpha266_1184"/>
<dbReference type="EMBL" id="CP000492">
    <property type="protein sequence ID" value="ABL65220.1"/>
    <property type="molecule type" value="Genomic_DNA"/>
</dbReference>
<accession>A1BFP3</accession>
<keyword evidence="6" id="KW-1185">Reference proteome</keyword>
<dbReference type="InterPro" id="IPR050038">
    <property type="entry name" value="PPK2"/>
</dbReference>
<comment type="similarity">
    <text evidence="1">Belongs to the polyphosphate kinase 2 (PPK2) family. Class I subfamily.</text>
</comment>
<keyword evidence="2" id="KW-0808">Transferase</keyword>
<dbReference type="InterPro" id="IPR022488">
    <property type="entry name" value="PPK2-related"/>
</dbReference>
<sequence>MKPPSETSMPRLINSDDYRIREGSSVDLVHSPTVIPSFYTSTGHYKKLLQEQIEKLSKLQQLHYADNRYSVLLVFQAMDAAGKDSMIKHVMTGINPQGCQVYSFKHPSPKELQHDFLWRTNYCLPERGRIGIFNRSYYEEVLIVRVHPAILESQNVPNGSIDGETVWEHRFRSIVDQETHLYRNGTRILKFFLHVSKEEQRRRFLERIDKPEKNWKFSIADVEERRYWDQYMVAYDACLSATSRDYAPWYVVPADDKKNARLIVSRILVDAFTALNLSYPKLGDVRQKELETCRKLLVKEHGD</sequence>
<dbReference type="SUPFAM" id="SSF52540">
    <property type="entry name" value="P-loop containing nucleoside triphosphate hydrolases"/>
    <property type="match status" value="1"/>
</dbReference>
<dbReference type="InterPro" id="IPR016898">
    <property type="entry name" value="Polyphosphate_phosphotransfera"/>
</dbReference>
<organism evidence="5 6">
    <name type="scientific">Chlorobium phaeobacteroides (strain DSM 266 / SMG 266 / 2430)</name>
    <dbReference type="NCBI Taxonomy" id="290317"/>
    <lineage>
        <taxon>Bacteria</taxon>
        <taxon>Pseudomonadati</taxon>
        <taxon>Chlorobiota</taxon>
        <taxon>Chlorobiia</taxon>
        <taxon>Chlorobiales</taxon>
        <taxon>Chlorobiaceae</taxon>
        <taxon>Chlorobium/Pelodictyon group</taxon>
        <taxon>Chlorobium</taxon>
    </lineage>
</organism>
<dbReference type="KEGG" id="cph:Cpha266_1184"/>
<gene>
    <name evidence="5" type="ordered locus">Cpha266_1184</name>
</gene>
<evidence type="ECO:0000259" key="4">
    <source>
        <dbReference type="Pfam" id="PF03976"/>
    </source>
</evidence>
<dbReference type="GO" id="GO:0006797">
    <property type="term" value="P:polyphosphate metabolic process"/>
    <property type="evidence" value="ECO:0007669"/>
    <property type="project" value="InterPro"/>
</dbReference>
<reference evidence="5 6" key="1">
    <citation type="submission" date="2006-12" db="EMBL/GenBank/DDBJ databases">
        <title>Complete sequence of Chlorobium phaeobacteroides DSM 266.</title>
        <authorList>
            <consortium name="US DOE Joint Genome Institute"/>
            <person name="Copeland A."/>
            <person name="Lucas S."/>
            <person name="Lapidus A."/>
            <person name="Barry K."/>
            <person name="Detter J.C."/>
            <person name="Glavina del Rio T."/>
            <person name="Hammon N."/>
            <person name="Israni S."/>
            <person name="Pitluck S."/>
            <person name="Goltsman E."/>
            <person name="Schmutz J."/>
            <person name="Larimer F."/>
            <person name="Land M."/>
            <person name="Hauser L."/>
            <person name="Mikhailova N."/>
            <person name="Li T."/>
            <person name="Overmann J."/>
            <person name="Bryant D.A."/>
            <person name="Richardson P."/>
        </authorList>
    </citation>
    <scope>NUCLEOTIDE SEQUENCE [LARGE SCALE GENOMIC DNA]</scope>
    <source>
        <strain evidence="5 6">DSM 266</strain>
    </source>
</reference>
<dbReference type="NCBIfam" id="NF042973">
    <property type="entry name" value="ADPpolyPPhtase"/>
    <property type="match status" value="1"/>
</dbReference>
<dbReference type="PANTHER" id="PTHR34383">
    <property type="entry name" value="POLYPHOSPHATE:AMP PHOSPHOTRANSFERASE-RELATED"/>
    <property type="match status" value="1"/>
</dbReference>
<dbReference type="InterPro" id="IPR022300">
    <property type="entry name" value="PPK2-rel_1"/>
</dbReference>
<evidence type="ECO:0000256" key="1">
    <source>
        <dbReference type="ARBA" id="ARBA00009924"/>
    </source>
</evidence>
<evidence type="ECO:0000313" key="5">
    <source>
        <dbReference type="EMBL" id="ABL65220.1"/>
    </source>
</evidence>
<dbReference type="AlphaFoldDB" id="A1BFP3"/>
<evidence type="ECO:0000256" key="3">
    <source>
        <dbReference type="ARBA" id="ARBA00022777"/>
    </source>
</evidence>
<dbReference type="Gene3D" id="3.40.50.300">
    <property type="entry name" value="P-loop containing nucleotide triphosphate hydrolases"/>
    <property type="match status" value="1"/>
</dbReference>
<dbReference type="eggNOG" id="COG2326">
    <property type="taxonomic scope" value="Bacteria"/>
</dbReference>
<dbReference type="Proteomes" id="UP000008701">
    <property type="component" value="Chromosome"/>
</dbReference>
<dbReference type="NCBIfam" id="TIGR03709">
    <property type="entry name" value="PPK2_rel_1"/>
    <property type="match status" value="1"/>
</dbReference>
<dbReference type="GO" id="GO:0008976">
    <property type="term" value="F:polyphosphate kinase activity"/>
    <property type="evidence" value="ECO:0007669"/>
    <property type="project" value="InterPro"/>
</dbReference>
<dbReference type="InterPro" id="IPR027417">
    <property type="entry name" value="P-loop_NTPase"/>
</dbReference>
<dbReference type="Pfam" id="PF03976">
    <property type="entry name" value="PPK2"/>
    <property type="match status" value="1"/>
</dbReference>
<dbReference type="PIRSF" id="PIRSF028756">
    <property type="entry name" value="PPK2_prd"/>
    <property type="match status" value="1"/>
</dbReference>
<evidence type="ECO:0000313" key="6">
    <source>
        <dbReference type="Proteomes" id="UP000008701"/>
    </source>
</evidence>
<dbReference type="HOGENOM" id="CLU_048699_1_0_10"/>
<name>A1BFP3_CHLPD</name>
<feature type="domain" description="Polyphosphate kinase-2-related" evidence="4">
    <location>
        <begin position="43"/>
        <end position="273"/>
    </location>
</feature>
<evidence type="ECO:0000256" key="2">
    <source>
        <dbReference type="ARBA" id="ARBA00022679"/>
    </source>
</evidence>
<proteinExistence type="inferred from homology"/>
<keyword evidence="3" id="KW-0418">Kinase</keyword>